<accession>A0A4D6MIX5</accession>
<proteinExistence type="predicted"/>
<dbReference type="PANTHER" id="PTHR10241:SF38">
    <property type="entry name" value="TRANSDUCIN FAMILY PROTEIN _ WD-40 REPEAT FAMILY PROTEIN"/>
    <property type="match status" value="1"/>
</dbReference>
<dbReference type="GO" id="GO:0005886">
    <property type="term" value="C:plasma membrane"/>
    <property type="evidence" value="ECO:0007669"/>
    <property type="project" value="TreeGrafter"/>
</dbReference>
<name>A0A4D6MIX5_VIGUN</name>
<dbReference type="CDD" id="cd15873">
    <property type="entry name" value="R-SNARE_STXBP5_6"/>
    <property type="match status" value="1"/>
</dbReference>
<evidence type="ECO:0000256" key="1">
    <source>
        <dbReference type="ARBA" id="ARBA00004496"/>
    </source>
</evidence>
<sequence>MKSNLRAAIKESWTTERIPESFPCLHDEVLAAAVDATASLSQNQNERQGASGIFVNIAKNFKAGKADHNANQAVHTDRLENLKQLFSTPPFLKSSSSTVDNQDPFSLDIDDIQIDEVVVFSSPKKIHIDNRDKGKETDRPTLFEKGTDILKIFNDKGKATDRQKLFEDASTDSKPRARTTEEIKAKYRKTGTGDASAAAALARDKLLERQQKLQLLNERTEELQNGAQDFASMATELAKRMENRKWWQL</sequence>
<dbReference type="GO" id="GO:0005737">
    <property type="term" value="C:cytoplasm"/>
    <property type="evidence" value="ECO:0007669"/>
    <property type="project" value="UniProtKB-SubCell"/>
</dbReference>
<keyword evidence="6" id="KW-1185">Reference proteome</keyword>
<dbReference type="InterPro" id="IPR042855">
    <property type="entry name" value="V_SNARE_CC"/>
</dbReference>
<evidence type="ECO:0000313" key="6">
    <source>
        <dbReference type="Proteomes" id="UP000501690"/>
    </source>
</evidence>
<dbReference type="PANTHER" id="PTHR10241">
    <property type="entry name" value="LETHAL 2 GIANT LARVAE PROTEIN"/>
    <property type="match status" value="1"/>
</dbReference>
<keyword evidence="3" id="KW-0175">Coiled coil</keyword>
<dbReference type="FunFam" id="1.20.5.110:FF:000171">
    <property type="entry name" value="Syntaxin-binding protein 5-like"/>
    <property type="match status" value="1"/>
</dbReference>
<organism evidence="5 6">
    <name type="scientific">Vigna unguiculata</name>
    <name type="common">Cowpea</name>
    <dbReference type="NCBI Taxonomy" id="3917"/>
    <lineage>
        <taxon>Eukaryota</taxon>
        <taxon>Viridiplantae</taxon>
        <taxon>Streptophyta</taxon>
        <taxon>Embryophyta</taxon>
        <taxon>Tracheophyta</taxon>
        <taxon>Spermatophyta</taxon>
        <taxon>Magnoliopsida</taxon>
        <taxon>eudicotyledons</taxon>
        <taxon>Gunneridae</taxon>
        <taxon>Pentapetalae</taxon>
        <taxon>rosids</taxon>
        <taxon>fabids</taxon>
        <taxon>Fabales</taxon>
        <taxon>Fabaceae</taxon>
        <taxon>Papilionoideae</taxon>
        <taxon>50 kb inversion clade</taxon>
        <taxon>NPAAA clade</taxon>
        <taxon>indigoferoid/millettioid clade</taxon>
        <taxon>Phaseoleae</taxon>
        <taxon>Vigna</taxon>
    </lineage>
</organism>
<dbReference type="AlphaFoldDB" id="A0A4D6MIX5"/>
<dbReference type="Proteomes" id="UP000501690">
    <property type="component" value="Linkage Group LG7"/>
</dbReference>
<dbReference type="SUPFAM" id="SSF58038">
    <property type="entry name" value="SNARE fusion complex"/>
    <property type="match status" value="1"/>
</dbReference>
<dbReference type="GO" id="GO:0006893">
    <property type="term" value="P:Golgi to plasma membrane transport"/>
    <property type="evidence" value="ECO:0007669"/>
    <property type="project" value="TreeGrafter"/>
</dbReference>
<keyword evidence="2" id="KW-0963">Cytoplasm</keyword>
<evidence type="ECO:0000313" key="5">
    <source>
        <dbReference type="EMBL" id="QCE01343.1"/>
    </source>
</evidence>
<gene>
    <name evidence="5" type="ORF">DEO72_LG7g2639</name>
</gene>
<dbReference type="EMBL" id="CP039351">
    <property type="protein sequence ID" value="QCE01343.1"/>
    <property type="molecule type" value="Genomic_DNA"/>
</dbReference>
<dbReference type="GO" id="GO:0019905">
    <property type="term" value="F:syntaxin binding"/>
    <property type="evidence" value="ECO:0007669"/>
    <property type="project" value="TreeGrafter"/>
</dbReference>
<dbReference type="PROSITE" id="PS50892">
    <property type="entry name" value="V_SNARE"/>
    <property type="match status" value="1"/>
</dbReference>
<reference evidence="5 6" key="1">
    <citation type="submission" date="2019-04" db="EMBL/GenBank/DDBJ databases">
        <title>An improved genome assembly and genetic linkage map for asparagus bean, Vigna unguiculata ssp. sesquipedialis.</title>
        <authorList>
            <person name="Xia Q."/>
            <person name="Zhang R."/>
            <person name="Dong Y."/>
        </authorList>
    </citation>
    <scope>NUCLEOTIDE SEQUENCE [LARGE SCALE GENOMIC DNA]</scope>
    <source>
        <tissue evidence="5">Leaf</tissue>
    </source>
</reference>
<dbReference type="Gene3D" id="1.20.5.110">
    <property type="match status" value="1"/>
</dbReference>
<evidence type="ECO:0000256" key="2">
    <source>
        <dbReference type="ARBA" id="ARBA00022490"/>
    </source>
</evidence>
<dbReference type="Pfam" id="PF00957">
    <property type="entry name" value="Synaptobrevin"/>
    <property type="match status" value="1"/>
</dbReference>
<dbReference type="GO" id="GO:0045159">
    <property type="term" value="F:myosin II binding"/>
    <property type="evidence" value="ECO:0007669"/>
    <property type="project" value="TreeGrafter"/>
</dbReference>
<evidence type="ECO:0000259" key="4">
    <source>
        <dbReference type="PROSITE" id="PS50892"/>
    </source>
</evidence>
<feature type="domain" description="V-SNARE coiled-coil homology" evidence="4">
    <location>
        <begin position="184"/>
        <end position="248"/>
    </location>
</feature>
<evidence type="ECO:0000256" key="3">
    <source>
        <dbReference type="PROSITE-ProRule" id="PRU00290"/>
    </source>
</evidence>
<dbReference type="GO" id="GO:0005096">
    <property type="term" value="F:GTPase activator activity"/>
    <property type="evidence" value="ECO:0007669"/>
    <property type="project" value="TreeGrafter"/>
</dbReference>
<protein>
    <submittedName>
        <fullName evidence="5">Syntaxin binding protein 5</fullName>
    </submittedName>
</protein>
<dbReference type="GO" id="GO:0006887">
    <property type="term" value="P:exocytosis"/>
    <property type="evidence" value="ECO:0007669"/>
    <property type="project" value="TreeGrafter"/>
</dbReference>
<comment type="subcellular location">
    <subcellularLocation>
        <location evidence="1">Cytoplasm</location>
    </subcellularLocation>
</comment>